<keyword evidence="1" id="KW-0472">Membrane</keyword>
<dbReference type="Pfam" id="PF07596">
    <property type="entry name" value="SBP_bac_10"/>
    <property type="match status" value="1"/>
</dbReference>
<dbReference type="Proteomes" id="UP000236173">
    <property type="component" value="Unassembled WGS sequence"/>
</dbReference>
<evidence type="ECO:0000313" key="3">
    <source>
        <dbReference type="EMBL" id="GBC99805.1"/>
    </source>
</evidence>
<dbReference type="PANTHER" id="PTHR30093">
    <property type="entry name" value="GENERAL SECRETION PATHWAY PROTEIN G"/>
    <property type="match status" value="1"/>
</dbReference>
<evidence type="ECO:0000256" key="1">
    <source>
        <dbReference type="SAM" id="Phobius"/>
    </source>
</evidence>
<accession>A0A2H5XF60</accession>
<dbReference type="Gene3D" id="3.30.700.10">
    <property type="entry name" value="Glycoprotein, Type 4 Pilin"/>
    <property type="match status" value="1"/>
</dbReference>
<organism evidence="3 4">
    <name type="scientific">Candidatus Fervidibacter japonicus</name>
    <dbReference type="NCBI Taxonomy" id="2035412"/>
    <lineage>
        <taxon>Bacteria</taxon>
        <taxon>Candidatus Fervidibacterota</taxon>
        <taxon>Candidatus Fervidibacter</taxon>
    </lineage>
</organism>
<dbReference type="SUPFAM" id="SSF54523">
    <property type="entry name" value="Pili subunits"/>
    <property type="match status" value="1"/>
</dbReference>
<dbReference type="AlphaFoldDB" id="A0A2H5XF60"/>
<dbReference type="InterPro" id="IPR012902">
    <property type="entry name" value="N_methyl_site"/>
</dbReference>
<proteinExistence type="predicted"/>
<feature type="transmembrane region" description="Helical" evidence="1">
    <location>
        <begin position="20"/>
        <end position="41"/>
    </location>
</feature>
<name>A0A2H5XF60_9BACT</name>
<protein>
    <recommendedName>
        <fullName evidence="2">DUF1559 domain-containing protein</fullName>
    </recommendedName>
</protein>
<comment type="caution">
    <text evidence="3">The sequence shown here is derived from an EMBL/GenBank/DDBJ whole genome shotgun (WGS) entry which is preliminary data.</text>
</comment>
<evidence type="ECO:0000313" key="4">
    <source>
        <dbReference type="Proteomes" id="UP000236173"/>
    </source>
</evidence>
<dbReference type="InterPro" id="IPR011453">
    <property type="entry name" value="DUF1559"/>
</dbReference>
<dbReference type="EMBL" id="BEHT01000038">
    <property type="protein sequence ID" value="GBC99805.1"/>
    <property type="molecule type" value="Genomic_DNA"/>
</dbReference>
<dbReference type="InterPro" id="IPR045584">
    <property type="entry name" value="Pilin-like"/>
</dbReference>
<dbReference type="NCBIfam" id="TIGR02532">
    <property type="entry name" value="IV_pilin_GFxxxE"/>
    <property type="match status" value="1"/>
</dbReference>
<keyword evidence="1" id="KW-0812">Transmembrane</keyword>
<dbReference type="Pfam" id="PF07963">
    <property type="entry name" value="N_methyl"/>
    <property type="match status" value="1"/>
</dbReference>
<sequence length="248" mass="27571">MSAYRRPSFCRSLSRHAFTLIELLVVIAIIAILAAILLPVFSQVREKARAASCLSNSRQIALALQQYTQDYDERFPVFYPRAPICVHWLGDVGQANVGSCAYLYGCLYTYLKNTQVYDCPSTRMWHMGNYALVGVGITMPSGVPSRPVAMPDLDEPSVTILAAEPTNQNNCNGSCDGRRVGFAQRGNPGRLSVLWNRWGFLHQGGQNLVFCDGHAKWWKQEKALGDLTTNFPNYALLVSPKRGVPQDP</sequence>
<feature type="domain" description="DUF1559" evidence="2">
    <location>
        <begin position="43"/>
        <end position="77"/>
    </location>
</feature>
<keyword evidence="1" id="KW-1133">Transmembrane helix</keyword>
<evidence type="ECO:0000259" key="2">
    <source>
        <dbReference type="Pfam" id="PF07596"/>
    </source>
</evidence>
<reference evidence="4" key="1">
    <citation type="submission" date="2017-09" db="EMBL/GenBank/DDBJ databases">
        <title>Metaegenomics of thermophilic ammonia-oxidizing enrichment culture.</title>
        <authorList>
            <person name="Kato S."/>
            <person name="Suzuki K."/>
        </authorList>
    </citation>
    <scope>NUCLEOTIDE SEQUENCE [LARGE SCALE GENOMIC DNA]</scope>
</reference>
<gene>
    <name evidence="3" type="ORF">HRbin17_02336</name>
</gene>